<gene>
    <name evidence="1" type="ORF">OIU84_006604</name>
</gene>
<organism evidence="1 2">
    <name type="scientific">Salix udensis</name>
    <dbReference type="NCBI Taxonomy" id="889485"/>
    <lineage>
        <taxon>Eukaryota</taxon>
        <taxon>Viridiplantae</taxon>
        <taxon>Streptophyta</taxon>
        <taxon>Embryophyta</taxon>
        <taxon>Tracheophyta</taxon>
        <taxon>Spermatophyta</taxon>
        <taxon>Magnoliopsida</taxon>
        <taxon>eudicotyledons</taxon>
        <taxon>Gunneridae</taxon>
        <taxon>Pentapetalae</taxon>
        <taxon>rosids</taxon>
        <taxon>fabids</taxon>
        <taxon>Malpighiales</taxon>
        <taxon>Salicaceae</taxon>
        <taxon>Saliceae</taxon>
        <taxon>Salix</taxon>
    </lineage>
</organism>
<proteinExistence type="predicted"/>
<evidence type="ECO:0000313" key="1">
    <source>
        <dbReference type="EMBL" id="KAJ6413830.1"/>
    </source>
</evidence>
<evidence type="ECO:0000313" key="2">
    <source>
        <dbReference type="Proteomes" id="UP001162972"/>
    </source>
</evidence>
<dbReference type="Proteomes" id="UP001162972">
    <property type="component" value="Chromosome 5"/>
</dbReference>
<reference evidence="1 2" key="1">
    <citation type="journal article" date="2023" name="Int. J. Mol. Sci.">
        <title>De Novo Assembly and Annotation of 11 Diverse Shrub Willow (Salix) Genomes Reveals Novel Gene Organization in Sex-Linked Regions.</title>
        <authorList>
            <person name="Hyden B."/>
            <person name="Feng K."/>
            <person name="Yates T.B."/>
            <person name="Jawdy S."/>
            <person name="Cereghino C."/>
            <person name="Smart L.B."/>
            <person name="Muchero W."/>
        </authorList>
    </citation>
    <scope>NUCLEOTIDE SEQUENCE [LARGE SCALE GENOMIC DNA]</scope>
    <source>
        <tissue evidence="1">Shoot tip</tissue>
    </source>
</reference>
<accession>A0AAD6P2E6</accession>
<dbReference type="AlphaFoldDB" id="A0AAD6P2E6"/>
<name>A0AAD6P2E6_9ROSI</name>
<dbReference type="EMBL" id="JAPFFJ010000013">
    <property type="protein sequence ID" value="KAJ6413830.1"/>
    <property type="molecule type" value="Genomic_DNA"/>
</dbReference>
<comment type="caution">
    <text evidence="1">The sequence shown here is derived from an EMBL/GenBank/DDBJ whole genome shotgun (WGS) entry which is preliminary data.</text>
</comment>
<sequence length="85" mass="9633">MMGVISPNYSDLDARKQRQNLERKLKTAYCLESHPAAHVSLAQVTVIGRHPHGLHDSRLLTVLDAQSPFKFLAVIFRHCRHGSFL</sequence>
<protein>
    <submittedName>
        <fullName evidence="1">Uncharacterized protein</fullName>
    </submittedName>
</protein>
<keyword evidence="2" id="KW-1185">Reference proteome</keyword>